<dbReference type="Proteomes" id="UP000634476">
    <property type="component" value="Unassembled WGS sequence"/>
</dbReference>
<protein>
    <recommendedName>
        <fullName evidence="5">YndJ-like protein</fullName>
    </recommendedName>
</protein>
<keyword evidence="4" id="KW-1185">Reference proteome</keyword>
<feature type="compositionally biased region" description="Low complexity" evidence="1">
    <location>
        <begin position="84"/>
        <end position="99"/>
    </location>
</feature>
<sequence>MRPLLDAVLTIGMLVVVPAGLRLLRVPPWLPPVWWAGALPGAASLWLERGPLAAAAASVYALATVCLAVQAPIRLRTRHASLPVPVSGPGSAGPSRSPAPHAPARRLPAPVEVAVLTAMVTPAVGAVALVAERAGHPLWGFSLKILALTVAHFHFAGFAAALVAGLTCRAAGDGPLSRAAALSVPGGTLLVLGGYFAGDWAELAGAAVLTTGMWLVSLLTMAEVRRGGHDRLNAVLLTVASAVLVISMLLAMSWALGQAAGLPHPPLNWMIATHGLANALGFALCAIAARLRLRPEPL</sequence>
<accession>A0A8J3WTH2</accession>
<dbReference type="Pfam" id="PF14158">
    <property type="entry name" value="YndJ"/>
    <property type="match status" value="1"/>
</dbReference>
<feature type="transmembrane region" description="Helical" evidence="2">
    <location>
        <begin position="234"/>
        <end position="257"/>
    </location>
</feature>
<feature type="transmembrane region" description="Helical" evidence="2">
    <location>
        <begin position="113"/>
        <end position="131"/>
    </location>
</feature>
<keyword evidence="2" id="KW-0472">Membrane</keyword>
<name>A0A8J3WTH2_9ACTN</name>
<evidence type="ECO:0000313" key="4">
    <source>
        <dbReference type="Proteomes" id="UP000634476"/>
    </source>
</evidence>
<feature type="region of interest" description="Disordered" evidence="1">
    <location>
        <begin position="84"/>
        <end position="104"/>
    </location>
</feature>
<keyword evidence="2" id="KW-0812">Transmembrane</keyword>
<evidence type="ECO:0000256" key="1">
    <source>
        <dbReference type="SAM" id="MobiDB-lite"/>
    </source>
</evidence>
<keyword evidence="2" id="KW-1133">Transmembrane helix</keyword>
<feature type="transmembrane region" description="Helical" evidence="2">
    <location>
        <begin position="7"/>
        <end position="30"/>
    </location>
</feature>
<dbReference type="RefSeq" id="WP_203874799.1">
    <property type="nucleotide sequence ID" value="NZ_BOOK01000016.1"/>
</dbReference>
<feature type="transmembrane region" description="Helical" evidence="2">
    <location>
        <begin position="269"/>
        <end position="289"/>
    </location>
</feature>
<feature type="transmembrane region" description="Helical" evidence="2">
    <location>
        <begin position="50"/>
        <end position="69"/>
    </location>
</feature>
<feature type="transmembrane region" description="Helical" evidence="2">
    <location>
        <begin position="179"/>
        <end position="197"/>
    </location>
</feature>
<comment type="caution">
    <text evidence="3">The sequence shown here is derived from an EMBL/GenBank/DDBJ whole genome shotgun (WGS) entry which is preliminary data.</text>
</comment>
<evidence type="ECO:0008006" key="5">
    <source>
        <dbReference type="Google" id="ProtNLM"/>
    </source>
</evidence>
<dbReference type="EMBL" id="BOOK01000016">
    <property type="protein sequence ID" value="GII00368.1"/>
    <property type="molecule type" value="Genomic_DNA"/>
</dbReference>
<dbReference type="InterPro" id="IPR025450">
    <property type="entry name" value="YndJ-like"/>
</dbReference>
<proteinExistence type="predicted"/>
<feature type="transmembrane region" description="Helical" evidence="2">
    <location>
        <begin position="143"/>
        <end position="167"/>
    </location>
</feature>
<evidence type="ECO:0000256" key="2">
    <source>
        <dbReference type="SAM" id="Phobius"/>
    </source>
</evidence>
<evidence type="ECO:0000313" key="3">
    <source>
        <dbReference type="EMBL" id="GII00368.1"/>
    </source>
</evidence>
<feature type="transmembrane region" description="Helical" evidence="2">
    <location>
        <begin position="203"/>
        <end position="222"/>
    </location>
</feature>
<reference evidence="3" key="1">
    <citation type="submission" date="2021-01" db="EMBL/GenBank/DDBJ databases">
        <title>Whole genome shotgun sequence of Planobispora takensis NBRC 109077.</title>
        <authorList>
            <person name="Komaki H."/>
            <person name="Tamura T."/>
        </authorList>
    </citation>
    <scope>NUCLEOTIDE SEQUENCE</scope>
    <source>
        <strain evidence="3">NBRC 109077</strain>
    </source>
</reference>
<gene>
    <name evidence="3" type="ORF">Pta02_23760</name>
</gene>
<organism evidence="3 4">
    <name type="scientific">Planobispora takensis</name>
    <dbReference type="NCBI Taxonomy" id="1367882"/>
    <lineage>
        <taxon>Bacteria</taxon>
        <taxon>Bacillati</taxon>
        <taxon>Actinomycetota</taxon>
        <taxon>Actinomycetes</taxon>
        <taxon>Streptosporangiales</taxon>
        <taxon>Streptosporangiaceae</taxon>
        <taxon>Planobispora</taxon>
    </lineage>
</organism>
<dbReference type="AlphaFoldDB" id="A0A8J3WTH2"/>